<dbReference type="InterPro" id="IPR051812">
    <property type="entry name" value="SPI_LacAB/RpiB"/>
</dbReference>
<dbReference type="EC" id="5.3.1.6" evidence="3"/>
<dbReference type="Gene3D" id="3.40.1400.10">
    <property type="entry name" value="Sugar-phosphate isomerase, RpiB/LacA/LacB"/>
    <property type="match status" value="1"/>
</dbReference>
<dbReference type="Proteomes" id="UP000282433">
    <property type="component" value="Chromosome"/>
</dbReference>
<dbReference type="SUPFAM" id="SSF89623">
    <property type="entry name" value="Ribose/Galactose isomerase RpiB/AlsB"/>
    <property type="match status" value="1"/>
</dbReference>
<dbReference type="EMBL" id="LR134162">
    <property type="protein sequence ID" value="VEB07446.1"/>
    <property type="molecule type" value="Genomic_DNA"/>
</dbReference>
<dbReference type="AlphaFoldDB" id="A0A447S5V3"/>
<organism evidence="3 4">
    <name type="scientific">Klebsiella pneumoniae</name>
    <dbReference type="NCBI Taxonomy" id="573"/>
    <lineage>
        <taxon>Bacteria</taxon>
        <taxon>Pseudomonadati</taxon>
        <taxon>Pseudomonadota</taxon>
        <taxon>Gammaproteobacteria</taxon>
        <taxon>Enterobacterales</taxon>
        <taxon>Enterobacteriaceae</taxon>
        <taxon>Klebsiella/Raoultella group</taxon>
        <taxon>Klebsiella</taxon>
        <taxon>Klebsiella pneumoniae complex</taxon>
    </lineage>
</organism>
<dbReference type="GO" id="GO:0005975">
    <property type="term" value="P:carbohydrate metabolic process"/>
    <property type="evidence" value="ECO:0007669"/>
    <property type="project" value="InterPro"/>
</dbReference>
<evidence type="ECO:0000256" key="1">
    <source>
        <dbReference type="ARBA" id="ARBA00008754"/>
    </source>
</evidence>
<dbReference type="NCBIfam" id="TIGR01120">
    <property type="entry name" value="rpiB"/>
    <property type="match status" value="1"/>
</dbReference>
<dbReference type="Pfam" id="PF02502">
    <property type="entry name" value="LacAB_rpiB"/>
    <property type="match status" value="1"/>
</dbReference>
<evidence type="ECO:0000313" key="4">
    <source>
        <dbReference type="Proteomes" id="UP000282433"/>
    </source>
</evidence>
<dbReference type="PIRSF" id="PIRSF005384">
    <property type="entry name" value="RpiB_LacA_B"/>
    <property type="match status" value="1"/>
</dbReference>
<proteinExistence type="inferred from homology"/>
<keyword evidence="2 3" id="KW-0413">Isomerase</keyword>
<dbReference type="InterPro" id="IPR003500">
    <property type="entry name" value="RpiB_LacA_LacB"/>
</dbReference>
<dbReference type="PANTHER" id="PTHR43732:SF1">
    <property type="entry name" value="RIBOSE 5-PHOSPHATE ISOMERASE"/>
    <property type="match status" value="1"/>
</dbReference>
<gene>
    <name evidence="3" type="primary">rpiB</name>
    <name evidence="3" type="ORF">NCTC13635_06790</name>
</gene>
<dbReference type="InterPro" id="IPR036569">
    <property type="entry name" value="RpiB_LacA_LacB_sf"/>
</dbReference>
<name>A0A447S5V3_KLEPN</name>
<accession>A0A447S5V3</accession>
<dbReference type="PANTHER" id="PTHR43732">
    <property type="entry name" value="RIBOSE 5-PHOSPHATE ISOMERASE-RELATED"/>
    <property type="match status" value="1"/>
</dbReference>
<dbReference type="InterPro" id="IPR004785">
    <property type="entry name" value="RpiB"/>
</dbReference>
<comment type="similarity">
    <text evidence="1">Belongs to the LacAB/RpiB family.</text>
</comment>
<dbReference type="NCBIfam" id="TIGR00689">
    <property type="entry name" value="rpiB_lacA_lacB"/>
    <property type="match status" value="1"/>
</dbReference>
<dbReference type="GO" id="GO:0004751">
    <property type="term" value="F:ribose-5-phosphate isomerase activity"/>
    <property type="evidence" value="ECO:0007669"/>
    <property type="project" value="UniProtKB-EC"/>
</dbReference>
<evidence type="ECO:0000313" key="3">
    <source>
        <dbReference type="EMBL" id="VEB07446.1"/>
    </source>
</evidence>
<evidence type="ECO:0000256" key="2">
    <source>
        <dbReference type="ARBA" id="ARBA00023235"/>
    </source>
</evidence>
<reference evidence="3 4" key="1">
    <citation type="submission" date="2018-12" db="EMBL/GenBank/DDBJ databases">
        <authorList>
            <consortium name="Pathogen Informatics"/>
        </authorList>
    </citation>
    <scope>NUCLEOTIDE SEQUENCE [LARGE SCALE GENOMIC DNA]</scope>
    <source>
        <strain evidence="3 4">NCTC13635</strain>
    </source>
</reference>
<protein>
    <submittedName>
        <fullName evidence="3">Ribose 5-phosphate isomerase B</fullName>
        <ecNumber evidence="3">5.3.1.6</ecNumber>
    </submittedName>
</protein>
<dbReference type="NCBIfam" id="NF004051">
    <property type="entry name" value="PRK05571.1"/>
    <property type="match status" value="1"/>
</dbReference>
<sequence length="162" mass="17601">MKTIAIGADDAAYAFRDSIVAYLNGLGINVADYSSDKRQGSTVYPDVAHAVAMSIKQGEHERGILICGTGIGMSIVANKVPGVRAAQCHDTFSAERARKSNNAQIITLGARVIGAELGKKIIQAWLESEYEGGGSAPKVERIDYYEHQHAEINLRSRKIRNR</sequence>